<dbReference type="AlphaFoldDB" id="A0A7W9PY21"/>
<comment type="caution">
    <text evidence="1">The sequence shown here is derived from an EMBL/GenBank/DDBJ whole genome shotgun (WGS) entry which is preliminary data.</text>
</comment>
<accession>A0A7W9PY21</accession>
<sequence length="56" mass="6277">MVPGIRDSYEFPVFIIQQLPTHTGGSPGVHVLPGHDRHHTGPDHSAVIQWLITDRR</sequence>
<gene>
    <name evidence="1" type="ORF">FHS34_005541</name>
</gene>
<evidence type="ECO:0000313" key="2">
    <source>
        <dbReference type="Proteomes" id="UP000585836"/>
    </source>
</evidence>
<name>A0A7W9PY21_9ACTN</name>
<evidence type="ECO:0000313" key="1">
    <source>
        <dbReference type="EMBL" id="MBB5930050.1"/>
    </source>
</evidence>
<keyword evidence="2" id="KW-1185">Reference proteome</keyword>
<reference evidence="1 2" key="1">
    <citation type="submission" date="2020-08" db="EMBL/GenBank/DDBJ databases">
        <title>Genomic Encyclopedia of Type Strains, Phase III (KMG-III): the genomes of soil and plant-associated and newly described type strains.</title>
        <authorList>
            <person name="Whitman W."/>
        </authorList>
    </citation>
    <scope>NUCLEOTIDE SEQUENCE [LARGE SCALE GENOMIC DNA]</scope>
    <source>
        <strain evidence="1 2">CECT 3313</strain>
    </source>
</reference>
<organism evidence="1 2">
    <name type="scientific">Streptomyces echinatus</name>
    <dbReference type="NCBI Taxonomy" id="67293"/>
    <lineage>
        <taxon>Bacteria</taxon>
        <taxon>Bacillati</taxon>
        <taxon>Actinomycetota</taxon>
        <taxon>Actinomycetes</taxon>
        <taxon>Kitasatosporales</taxon>
        <taxon>Streptomycetaceae</taxon>
        <taxon>Streptomyces</taxon>
    </lineage>
</organism>
<dbReference type="Proteomes" id="UP000585836">
    <property type="component" value="Unassembled WGS sequence"/>
</dbReference>
<proteinExistence type="predicted"/>
<dbReference type="EMBL" id="JACHJK010000010">
    <property type="protein sequence ID" value="MBB5930050.1"/>
    <property type="molecule type" value="Genomic_DNA"/>
</dbReference>
<protein>
    <submittedName>
        <fullName evidence="1">Uncharacterized protein</fullName>
    </submittedName>
</protein>